<dbReference type="STRING" id="946122.A0A0C2S3L8"/>
<protein>
    <recommendedName>
        <fullName evidence="3">BTB domain-containing protein</fullName>
    </recommendedName>
</protein>
<organism evidence="1 2">
    <name type="scientific">Amanita muscaria (strain Koide BX008)</name>
    <dbReference type="NCBI Taxonomy" id="946122"/>
    <lineage>
        <taxon>Eukaryota</taxon>
        <taxon>Fungi</taxon>
        <taxon>Dikarya</taxon>
        <taxon>Basidiomycota</taxon>
        <taxon>Agaricomycotina</taxon>
        <taxon>Agaricomycetes</taxon>
        <taxon>Agaricomycetidae</taxon>
        <taxon>Agaricales</taxon>
        <taxon>Pluteineae</taxon>
        <taxon>Amanitaceae</taxon>
        <taxon>Amanita</taxon>
    </lineage>
</organism>
<dbReference type="HOGENOM" id="CLU_052397_2_1_1"/>
<dbReference type="Proteomes" id="UP000054549">
    <property type="component" value="Unassembled WGS sequence"/>
</dbReference>
<proteinExistence type="predicted"/>
<evidence type="ECO:0000313" key="1">
    <source>
        <dbReference type="EMBL" id="KIL57265.1"/>
    </source>
</evidence>
<accession>A0A0C2S3L8</accession>
<evidence type="ECO:0008006" key="3">
    <source>
        <dbReference type="Google" id="ProtNLM"/>
    </source>
</evidence>
<keyword evidence="2" id="KW-1185">Reference proteome</keyword>
<dbReference type="InParanoid" id="A0A0C2S3L8"/>
<dbReference type="EMBL" id="KN818376">
    <property type="protein sequence ID" value="KIL57265.1"/>
    <property type="molecule type" value="Genomic_DNA"/>
</dbReference>
<evidence type="ECO:0000313" key="2">
    <source>
        <dbReference type="Proteomes" id="UP000054549"/>
    </source>
</evidence>
<reference evidence="1 2" key="1">
    <citation type="submission" date="2014-04" db="EMBL/GenBank/DDBJ databases">
        <title>Evolutionary Origins and Diversification of the Mycorrhizal Mutualists.</title>
        <authorList>
            <consortium name="DOE Joint Genome Institute"/>
            <consortium name="Mycorrhizal Genomics Consortium"/>
            <person name="Kohler A."/>
            <person name="Kuo A."/>
            <person name="Nagy L.G."/>
            <person name="Floudas D."/>
            <person name="Copeland A."/>
            <person name="Barry K.W."/>
            <person name="Cichocki N."/>
            <person name="Veneault-Fourrey C."/>
            <person name="LaButti K."/>
            <person name="Lindquist E.A."/>
            <person name="Lipzen A."/>
            <person name="Lundell T."/>
            <person name="Morin E."/>
            <person name="Murat C."/>
            <person name="Riley R."/>
            <person name="Ohm R."/>
            <person name="Sun H."/>
            <person name="Tunlid A."/>
            <person name="Henrissat B."/>
            <person name="Grigoriev I.V."/>
            <person name="Hibbett D.S."/>
            <person name="Martin F."/>
        </authorList>
    </citation>
    <scope>NUCLEOTIDE SEQUENCE [LARGE SCALE GENOMIC DNA]</scope>
    <source>
        <strain evidence="1 2">Koide BX008</strain>
    </source>
</reference>
<name>A0A0C2S3L8_AMAMK</name>
<dbReference type="OrthoDB" id="3238622at2759"/>
<sequence length="363" mass="41094">MNTHSHPDGDIILRSLQGTLFPLHSYTLRTTSGLFRTIFTLPQPCSPPPTPIIIPIYEPTSLLTQFLPLLTGRPSPKALHTLDLGTLTRLLVIAEKWDAPGPITYIRNVINGSHFIDQHVFFPYSPFRSVFSPEEDEFDEECTDEYLGPLTGFFRTDPVRVYVLSRHFRWRAEAERAAVSLLALSEEEVERRWVDVREGRLSRFEESAEEEEGEGEDATMFMVTNRAWDSLVELRRRRCGRFKELIDSQERFTAGNNPNNACIRCSTKLDNTSWTELKSAMMAELESRPLGDTVLAAMAVPAGAASTGRRSEGEAWHELVSCFQAQCPVKGCGAANYDPLATIKQIRKCVKELPWRVGWDEDI</sequence>
<dbReference type="AlphaFoldDB" id="A0A0C2S3L8"/>
<gene>
    <name evidence="1" type="ORF">M378DRAFT_200831</name>
</gene>